<evidence type="ECO:0000313" key="1">
    <source>
        <dbReference type="WBParaSite" id="MCU_010755-RA"/>
    </source>
</evidence>
<dbReference type="AlphaFoldDB" id="A0A5K3FRI4"/>
<organism evidence="1">
    <name type="scientific">Mesocestoides corti</name>
    <name type="common">Flatworm</name>
    <dbReference type="NCBI Taxonomy" id="53468"/>
    <lineage>
        <taxon>Eukaryota</taxon>
        <taxon>Metazoa</taxon>
        <taxon>Spiralia</taxon>
        <taxon>Lophotrochozoa</taxon>
        <taxon>Platyhelminthes</taxon>
        <taxon>Cestoda</taxon>
        <taxon>Eucestoda</taxon>
        <taxon>Cyclophyllidea</taxon>
        <taxon>Mesocestoididae</taxon>
        <taxon>Mesocestoides</taxon>
    </lineage>
</organism>
<proteinExistence type="predicted"/>
<name>A0A5K3FRI4_MESCO</name>
<accession>A0A5K3FRI4</accession>
<sequence length="95" mass="11169">MMKTGKTEYVLLTTHKPEPHVRRHPSESTTPLIHVLLCLATYLPRMPLDHRETKDWLRQSWTNVCALRRHHNTDKPTELQSSHTCVDVTYGRRRG</sequence>
<protein>
    <submittedName>
        <fullName evidence="1">Uncharacterized protein</fullName>
    </submittedName>
</protein>
<reference evidence="1" key="1">
    <citation type="submission" date="2019-11" db="UniProtKB">
        <authorList>
            <consortium name="WormBaseParasite"/>
        </authorList>
    </citation>
    <scope>IDENTIFICATION</scope>
</reference>
<dbReference type="WBParaSite" id="MCU_010755-RA">
    <property type="protein sequence ID" value="MCU_010755-RA"/>
    <property type="gene ID" value="MCU_010755"/>
</dbReference>